<dbReference type="Gene3D" id="3.30.428.10">
    <property type="entry name" value="HIT-like"/>
    <property type="match status" value="1"/>
</dbReference>
<feature type="compositionally biased region" description="Low complexity" evidence="1">
    <location>
        <begin position="368"/>
        <end position="385"/>
    </location>
</feature>
<dbReference type="InterPro" id="IPR036265">
    <property type="entry name" value="HIT-like_sf"/>
</dbReference>
<dbReference type="Pfam" id="PF11969">
    <property type="entry name" value="DcpS_C"/>
    <property type="match status" value="1"/>
</dbReference>
<dbReference type="GeneID" id="39586855"/>
<evidence type="ECO:0008006" key="4">
    <source>
        <dbReference type="Google" id="ProtNLM"/>
    </source>
</evidence>
<comment type="caution">
    <text evidence="2">The sequence shown here is derived from an EMBL/GenBank/DDBJ whole genome shotgun (WGS) entry which is preliminary data.</text>
</comment>
<dbReference type="SUPFAM" id="SSF54197">
    <property type="entry name" value="HIT-like"/>
    <property type="match status" value="1"/>
</dbReference>
<dbReference type="EMBL" id="RSCE01000012">
    <property type="protein sequence ID" value="RSH78584.1"/>
    <property type="molecule type" value="Genomic_DNA"/>
</dbReference>
<dbReference type="STRING" id="105984.A0A427XIJ9"/>
<proteinExistence type="predicted"/>
<organism evidence="2 3">
    <name type="scientific">Apiotrichum porosum</name>
    <dbReference type="NCBI Taxonomy" id="105984"/>
    <lineage>
        <taxon>Eukaryota</taxon>
        <taxon>Fungi</taxon>
        <taxon>Dikarya</taxon>
        <taxon>Basidiomycota</taxon>
        <taxon>Agaricomycotina</taxon>
        <taxon>Tremellomycetes</taxon>
        <taxon>Trichosporonales</taxon>
        <taxon>Trichosporonaceae</taxon>
        <taxon>Apiotrichum</taxon>
    </lineage>
</organism>
<dbReference type="Proteomes" id="UP000279236">
    <property type="component" value="Unassembled WGS sequence"/>
</dbReference>
<evidence type="ECO:0000256" key="1">
    <source>
        <dbReference type="SAM" id="MobiDB-lite"/>
    </source>
</evidence>
<dbReference type="OrthoDB" id="3361363at2759"/>
<evidence type="ECO:0000313" key="3">
    <source>
        <dbReference type="Proteomes" id="UP000279236"/>
    </source>
</evidence>
<feature type="region of interest" description="Disordered" evidence="1">
    <location>
        <begin position="32"/>
        <end position="55"/>
    </location>
</feature>
<dbReference type="RefSeq" id="XP_028473731.1">
    <property type="nucleotide sequence ID" value="XM_028618053.1"/>
</dbReference>
<sequence length="385" mass="41522">MTSVAATSPTVNGRLAAPHSPIVSTFHTQQMTPPHHQSAVRKASSSHSPLLGVHGSPLSPPAAAANHHPGCVLCGYVASAGAQFLPSAPYVPSSPVGTAVSLPSPARSPTPDLYRAGPSNKPFPSSPTLRPLRLPQTETLVSGHRIIYRDDAITVYPAEGKEALCPSGRHLIIVINRHLTNVYDLGPYDVPLLSHMVNTAHRLLLARHASSGSEAERRFTAKDVRVGFVNGMPADPRSPHAHLHAHAFLGPFDKTLPGSTLWRRNIVFSYLNWWELEDLRAEIREETSNNRVKSGYDSRLQSPIDKVPDAGAREGLPNALDPDEYADGDDALAHARRKANLNRKDSAQSNATIKALKTSDERQRNRRSTSTSTSTSSSLTTSSAS</sequence>
<accession>A0A427XIJ9</accession>
<name>A0A427XIJ9_9TREE</name>
<dbReference type="AlphaFoldDB" id="A0A427XIJ9"/>
<feature type="region of interest" description="Disordered" evidence="1">
    <location>
        <begin position="288"/>
        <end position="385"/>
    </location>
</feature>
<feature type="compositionally biased region" description="Acidic residues" evidence="1">
    <location>
        <begin position="321"/>
        <end position="330"/>
    </location>
</feature>
<protein>
    <recommendedName>
        <fullName evidence="4">HIT domain-containing protein</fullName>
    </recommendedName>
</protein>
<reference evidence="2 3" key="1">
    <citation type="submission" date="2018-11" db="EMBL/GenBank/DDBJ databases">
        <title>Genome sequence of Apiotrichum porosum DSM 27194.</title>
        <authorList>
            <person name="Aliyu H."/>
            <person name="Gorte O."/>
            <person name="Ochsenreither K."/>
        </authorList>
    </citation>
    <scope>NUCLEOTIDE SEQUENCE [LARGE SCALE GENOMIC DNA]</scope>
    <source>
        <strain evidence="2 3">DSM 27194</strain>
    </source>
</reference>
<feature type="region of interest" description="Disordered" evidence="1">
    <location>
        <begin position="96"/>
        <end position="131"/>
    </location>
</feature>
<keyword evidence="3" id="KW-1185">Reference proteome</keyword>
<gene>
    <name evidence="2" type="ORF">EHS24_002312</name>
</gene>
<evidence type="ECO:0000313" key="2">
    <source>
        <dbReference type="EMBL" id="RSH78584.1"/>
    </source>
</evidence>